<evidence type="ECO:0000313" key="1">
    <source>
        <dbReference type="EMBL" id="CAG8657423.1"/>
    </source>
</evidence>
<organism evidence="1 2">
    <name type="scientific">Cetraspora pellucida</name>
    <dbReference type="NCBI Taxonomy" id="1433469"/>
    <lineage>
        <taxon>Eukaryota</taxon>
        <taxon>Fungi</taxon>
        <taxon>Fungi incertae sedis</taxon>
        <taxon>Mucoromycota</taxon>
        <taxon>Glomeromycotina</taxon>
        <taxon>Glomeromycetes</taxon>
        <taxon>Diversisporales</taxon>
        <taxon>Gigasporaceae</taxon>
        <taxon>Cetraspora</taxon>
    </lineage>
</organism>
<dbReference type="EMBL" id="CAJVPW010014900">
    <property type="protein sequence ID" value="CAG8657423.1"/>
    <property type="molecule type" value="Genomic_DNA"/>
</dbReference>
<reference evidence="1" key="1">
    <citation type="submission" date="2021-06" db="EMBL/GenBank/DDBJ databases">
        <authorList>
            <person name="Kallberg Y."/>
            <person name="Tangrot J."/>
            <person name="Rosling A."/>
        </authorList>
    </citation>
    <scope>NUCLEOTIDE SEQUENCE</scope>
    <source>
        <strain evidence="1">28 12/20/2015</strain>
    </source>
</reference>
<name>A0ACA9NKT3_9GLOM</name>
<dbReference type="Proteomes" id="UP000789366">
    <property type="component" value="Unassembled WGS sequence"/>
</dbReference>
<accession>A0ACA9NKT3</accession>
<proteinExistence type="predicted"/>
<sequence>MEISLRKLTESNRSHVDKRRLNGNEVPSKLGKDPWRGLILVTSPELVLSLMKKKHKK</sequence>
<gene>
    <name evidence="1" type="ORF">SPELUC_LOCUS9141</name>
</gene>
<comment type="caution">
    <text evidence="1">The sequence shown here is derived from an EMBL/GenBank/DDBJ whole genome shotgun (WGS) entry which is preliminary data.</text>
</comment>
<evidence type="ECO:0000313" key="2">
    <source>
        <dbReference type="Proteomes" id="UP000789366"/>
    </source>
</evidence>
<protein>
    <submittedName>
        <fullName evidence="1">5882_t:CDS:1</fullName>
    </submittedName>
</protein>
<keyword evidence="2" id="KW-1185">Reference proteome</keyword>